<dbReference type="Proteomes" id="UP000659654">
    <property type="component" value="Unassembled WGS sequence"/>
</dbReference>
<accession>A0A1I7RRR1</accession>
<sequence length="127" mass="14674">MGQAIRIHKKKQIEEKNEEDKDTCIRNKIKEATANNVVYQPIYVGSSTDTLSSENTSSSCFSTPTQYTTSTMSTDFSFLDTNHDISDLELYPPKETLEIDPNKPRIRISEWEKMTQEFDLREQTTNQ</sequence>
<evidence type="ECO:0000313" key="2">
    <source>
        <dbReference type="Proteomes" id="UP000095284"/>
    </source>
</evidence>
<dbReference type="EMBL" id="CAJFDI010000005">
    <property type="protein sequence ID" value="CAD5231936.1"/>
    <property type="molecule type" value="Genomic_DNA"/>
</dbReference>
<name>A0A1I7RRR1_BURXY</name>
<reference evidence="4" key="1">
    <citation type="submission" date="2016-11" db="UniProtKB">
        <authorList>
            <consortium name="WormBaseParasite"/>
        </authorList>
    </citation>
    <scope>IDENTIFICATION</scope>
</reference>
<protein>
    <submittedName>
        <fullName evidence="1">(pine wood nematode) hypothetical protein</fullName>
    </submittedName>
</protein>
<keyword evidence="3" id="KW-1185">Reference proteome</keyword>
<gene>
    <name evidence="1" type="ORF">BXYJ_LOCUS12027</name>
</gene>
<reference evidence="1" key="2">
    <citation type="submission" date="2020-09" db="EMBL/GenBank/DDBJ databases">
        <authorList>
            <person name="Kikuchi T."/>
        </authorList>
    </citation>
    <scope>NUCLEOTIDE SEQUENCE</scope>
    <source>
        <strain evidence="1">Ka4C1</strain>
    </source>
</reference>
<organism evidence="2 4">
    <name type="scientific">Bursaphelenchus xylophilus</name>
    <name type="common">Pinewood nematode worm</name>
    <name type="synonym">Aphelenchoides xylophilus</name>
    <dbReference type="NCBI Taxonomy" id="6326"/>
    <lineage>
        <taxon>Eukaryota</taxon>
        <taxon>Metazoa</taxon>
        <taxon>Ecdysozoa</taxon>
        <taxon>Nematoda</taxon>
        <taxon>Chromadorea</taxon>
        <taxon>Rhabditida</taxon>
        <taxon>Tylenchina</taxon>
        <taxon>Tylenchomorpha</taxon>
        <taxon>Aphelenchoidea</taxon>
        <taxon>Aphelenchoididae</taxon>
        <taxon>Bursaphelenchus</taxon>
    </lineage>
</organism>
<proteinExistence type="predicted"/>
<dbReference type="EMBL" id="CAJFCV020000005">
    <property type="protein sequence ID" value="CAG9123532.1"/>
    <property type="molecule type" value="Genomic_DNA"/>
</dbReference>
<dbReference type="Proteomes" id="UP000095284">
    <property type="component" value="Unplaced"/>
</dbReference>
<evidence type="ECO:0000313" key="1">
    <source>
        <dbReference type="EMBL" id="CAD5231936.1"/>
    </source>
</evidence>
<evidence type="ECO:0000313" key="4">
    <source>
        <dbReference type="WBParaSite" id="BXY_0340800.1"/>
    </source>
</evidence>
<dbReference type="Proteomes" id="UP000582659">
    <property type="component" value="Unassembled WGS sequence"/>
</dbReference>
<dbReference type="AlphaFoldDB" id="A0A1I7RRR1"/>
<dbReference type="WBParaSite" id="BXY_0340800.1">
    <property type="protein sequence ID" value="BXY_0340800.1"/>
    <property type="gene ID" value="BXY_0340800"/>
</dbReference>
<evidence type="ECO:0000313" key="3">
    <source>
        <dbReference type="Proteomes" id="UP000659654"/>
    </source>
</evidence>